<dbReference type="InterPro" id="IPR036047">
    <property type="entry name" value="F-box-like_dom_sf"/>
</dbReference>
<reference evidence="4" key="3">
    <citation type="submission" date="2015-04" db="UniProtKB">
        <authorList>
            <consortium name="EnsemblPlants"/>
        </authorList>
    </citation>
    <scope>IDENTIFICATION</scope>
    <source>
        <strain evidence="4">cv. Jemalong A17</strain>
    </source>
</reference>
<reference evidence="3" key="4">
    <citation type="journal article" date="2018" name="Nat. Plants">
        <title>Whole-genome landscape of Medicago truncatula symbiotic genes.</title>
        <authorList>
            <person name="Pecrix Y."/>
            <person name="Gamas P."/>
            <person name="Carrere S."/>
        </authorList>
    </citation>
    <scope>NUCLEOTIDE SEQUENCE</scope>
    <source>
        <tissue evidence="3">Leaves</tissue>
    </source>
</reference>
<evidence type="ECO:0000313" key="3">
    <source>
        <dbReference type="EMBL" id="RHN68947.1"/>
    </source>
</evidence>
<dbReference type="SUPFAM" id="SSF81383">
    <property type="entry name" value="F-box domain"/>
    <property type="match status" value="1"/>
</dbReference>
<evidence type="ECO:0000313" key="2">
    <source>
        <dbReference type="EMBL" id="AES71653.1"/>
    </source>
</evidence>
<evidence type="ECO:0000313" key="5">
    <source>
        <dbReference type="Proteomes" id="UP000002051"/>
    </source>
</evidence>
<feature type="domain" description="F-box" evidence="1">
    <location>
        <begin position="10"/>
        <end position="57"/>
    </location>
</feature>
<dbReference type="PANTHER" id="PTHR38926:SF2">
    <property type="entry name" value="F-BOX_LRR-REPEAT PROTEIN 21-RELATED"/>
    <property type="match status" value="1"/>
</dbReference>
<dbReference type="KEGG" id="mtr:11429044"/>
<evidence type="ECO:0000259" key="1">
    <source>
        <dbReference type="PROSITE" id="PS50181"/>
    </source>
</evidence>
<sequence length="261" mass="30036">MEEESDRITVPNWFDLPIDLTANILQRLGTFEILRSACRVSPQWWNVCKDPVMWRTIRMRCTRNSPSAYVDLAKICCNAVKRSSSHLEDIYIERFCTSDLLKFIAENGSHLLCMGLVNCSKITDEGFTEAMRKLPQLEKIDISHCHLTDVSLKALGRYCPLLKSLKYCSWSHESCDSDKMAFVIAETMPGLRHLDLKGHELTELGVLAIIDSCPLLESLDISDCHYLTEDLKKRCIDQIKDLQLPSRYIHEDNDSDDDFHY</sequence>
<dbReference type="Pfam" id="PF12937">
    <property type="entry name" value="F-box-like"/>
    <property type="match status" value="1"/>
</dbReference>
<dbReference type="AlphaFoldDB" id="G7J793"/>
<dbReference type="InterPro" id="IPR032675">
    <property type="entry name" value="LRR_dom_sf"/>
</dbReference>
<dbReference type="Proteomes" id="UP000002051">
    <property type="component" value="Chromosome 3"/>
</dbReference>
<reference evidence="2 5" key="2">
    <citation type="journal article" date="2014" name="BMC Genomics">
        <title>An improved genome release (version Mt4.0) for the model legume Medicago truncatula.</title>
        <authorList>
            <person name="Tang H."/>
            <person name="Krishnakumar V."/>
            <person name="Bidwell S."/>
            <person name="Rosen B."/>
            <person name="Chan A."/>
            <person name="Zhou S."/>
            <person name="Gentzbittel L."/>
            <person name="Childs K.L."/>
            <person name="Yandell M."/>
            <person name="Gundlach H."/>
            <person name="Mayer K.F."/>
            <person name="Schwartz D.C."/>
            <person name="Town C.D."/>
        </authorList>
    </citation>
    <scope>GENOME REANNOTATION</scope>
    <source>
        <strain evidence="4 5">cv. Jemalong A17</strain>
    </source>
</reference>
<dbReference type="OMA" id="EEIVWDS"/>
<dbReference type="PANTHER" id="PTHR38926">
    <property type="entry name" value="F-BOX DOMAIN CONTAINING PROTEIN, EXPRESSED"/>
    <property type="match status" value="1"/>
</dbReference>
<protein>
    <submittedName>
        <fullName evidence="2">F-box/LRR protein, putative</fullName>
    </submittedName>
    <submittedName>
        <fullName evidence="3">Putative F-box domain, leucine-rich repeat domain, L domain-containing protein</fullName>
    </submittedName>
</protein>
<dbReference type="Gene3D" id="3.80.10.10">
    <property type="entry name" value="Ribonuclease Inhibitor"/>
    <property type="match status" value="1"/>
</dbReference>
<dbReference type="CDD" id="cd22164">
    <property type="entry name" value="F-box_AtSKIP19-like"/>
    <property type="match status" value="1"/>
</dbReference>
<dbReference type="InterPro" id="IPR001611">
    <property type="entry name" value="Leu-rich_rpt"/>
</dbReference>
<dbReference type="Proteomes" id="UP000265566">
    <property type="component" value="Chromosome 3"/>
</dbReference>
<dbReference type="PROSITE" id="PS50181">
    <property type="entry name" value="FBOX"/>
    <property type="match status" value="1"/>
</dbReference>
<name>G7J793_MEDTR</name>
<gene>
    <name evidence="4" type="primary">11429044</name>
    <name evidence="2" type="ordered locus">MTR_3g080330</name>
    <name evidence="3" type="ORF">MtrunA17_Chr3g0119481</name>
</gene>
<proteinExistence type="predicted"/>
<dbReference type="HOGENOM" id="CLU_044915_0_0_1"/>
<accession>G7J793</accession>
<dbReference type="EnsemblPlants" id="AES71653">
    <property type="protein sequence ID" value="AES71653"/>
    <property type="gene ID" value="MTR_3g080330"/>
</dbReference>
<organism evidence="2 5">
    <name type="scientific">Medicago truncatula</name>
    <name type="common">Barrel medic</name>
    <name type="synonym">Medicago tribuloides</name>
    <dbReference type="NCBI Taxonomy" id="3880"/>
    <lineage>
        <taxon>Eukaryota</taxon>
        <taxon>Viridiplantae</taxon>
        <taxon>Streptophyta</taxon>
        <taxon>Embryophyta</taxon>
        <taxon>Tracheophyta</taxon>
        <taxon>Spermatophyta</taxon>
        <taxon>Magnoliopsida</taxon>
        <taxon>eudicotyledons</taxon>
        <taxon>Gunneridae</taxon>
        <taxon>Pentapetalae</taxon>
        <taxon>rosids</taxon>
        <taxon>fabids</taxon>
        <taxon>Fabales</taxon>
        <taxon>Fabaceae</taxon>
        <taxon>Papilionoideae</taxon>
        <taxon>50 kb inversion clade</taxon>
        <taxon>NPAAA clade</taxon>
        <taxon>Hologalegina</taxon>
        <taxon>IRL clade</taxon>
        <taxon>Trifolieae</taxon>
        <taxon>Medicago</taxon>
    </lineage>
</organism>
<reference evidence="2 5" key="1">
    <citation type="journal article" date="2011" name="Nature">
        <title>The Medicago genome provides insight into the evolution of rhizobial symbioses.</title>
        <authorList>
            <person name="Young N.D."/>
            <person name="Debelle F."/>
            <person name="Oldroyd G.E."/>
            <person name="Geurts R."/>
            <person name="Cannon S.B."/>
            <person name="Udvardi M.K."/>
            <person name="Benedito V.A."/>
            <person name="Mayer K.F."/>
            <person name="Gouzy J."/>
            <person name="Schoof H."/>
            <person name="Van de Peer Y."/>
            <person name="Proost S."/>
            <person name="Cook D.R."/>
            <person name="Meyers B.C."/>
            <person name="Spannagl M."/>
            <person name="Cheung F."/>
            <person name="De Mita S."/>
            <person name="Krishnakumar V."/>
            <person name="Gundlach H."/>
            <person name="Zhou S."/>
            <person name="Mudge J."/>
            <person name="Bharti A.K."/>
            <person name="Murray J.D."/>
            <person name="Naoumkina M.A."/>
            <person name="Rosen B."/>
            <person name="Silverstein K.A."/>
            <person name="Tang H."/>
            <person name="Rombauts S."/>
            <person name="Zhao P.X."/>
            <person name="Zhou P."/>
            <person name="Barbe V."/>
            <person name="Bardou P."/>
            <person name="Bechner M."/>
            <person name="Bellec A."/>
            <person name="Berger A."/>
            <person name="Berges H."/>
            <person name="Bidwell S."/>
            <person name="Bisseling T."/>
            <person name="Choisne N."/>
            <person name="Couloux A."/>
            <person name="Denny R."/>
            <person name="Deshpande S."/>
            <person name="Dai X."/>
            <person name="Doyle J.J."/>
            <person name="Dudez A.M."/>
            <person name="Farmer A.D."/>
            <person name="Fouteau S."/>
            <person name="Franken C."/>
            <person name="Gibelin C."/>
            <person name="Gish J."/>
            <person name="Goldstein S."/>
            <person name="Gonzalez A.J."/>
            <person name="Green P.J."/>
            <person name="Hallab A."/>
            <person name="Hartog M."/>
            <person name="Hua A."/>
            <person name="Humphray S.J."/>
            <person name="Jeong D.H."/>
            <person name="Jing Y."/>
            <person name="Jocker A."/>
            <person name="Kenton S.M."/>
            <person name="Kim D.J."/>
            <person name="Klee K."/>
            <person name="Lai H."/>
            <person name="Lang C."/>
            <person name="Lin S."/>
            <person name="Macmil S.L."/>
            <person name="Magdelenat G."/>
            <person name="Matthews L."/>
            <person name="McCorrison J."/>
            <person name="Monaghan E.L."/>
            <person name="Mun J.H."/>
            <person name="Najar F.Z."/>
            <person name="Nicholson C."/>
            <person name="Noirot C."/>
            <person name="O'Bleness M."/>
            <person name="Paule C.R."/>
            <person name="Poulain J."/>
            <person name="Prion F."/>
            <person name="Qin B."/>
            <person name="Qu C."/>
            <person name="Retzel E.F."/>
            <person name="Riddle C."/>
            <person name="Sallet E."/>
            <person name="Samain S."/>
            <person name="Samson N."/>
            <person name="Sanders I."/>
            <person name="Saurat O."/>
            <person name="Scarpelli C."/>
            <person name="Schiex T."/>
            <person name="Segurens B."/>
            <person name="Severin A.J."/>
            <person name="Sherrier D.J."/>
            <person name="Shi R."/>
            <person name="Sims S."/>
            <person name="Singer S.R."/>
            <person name="Sinharoy S."/>
            <person name="Sterck L."/>
            <person name="Viollet A."/>
            <person name="Wang B.B."/>
            <person name="Wang K."/>
            <person name="Wang M."/>
            <person name="Wang X."/>
            <person name="Warfsmann J."/>
            <person name="Weissenbach J."/>
            <person name="White D.D."/>
            <person name="White J.D."/>
            <person name="Wiley G.B."/>
            <person name="Wincker P."/>
            <person name="Xing Y."/>
            <person name="Yang L."/>
            <person name="Yao Z."/>
            <person name="Ying F."/>
            <person name="Zhai J."/>
            <person name="Zhou L."/>
            <person name="Zuber A."/>
            <person name="Denarie J."/>
            <person name="Dixon R.A."/>
            <person name="May G.D."/>
            <person name="Schwartz D.C."/>
            <person name="Rogers J."/>
            <person name="Quetier F."/>
            <person name="Town C.D."/>
            <person name="Roe B.A."/>
        </authorList>
    </citation>
    <scope>NUCLEOTIDE SEQUENCE [LARGE SCALE GENOMIC DNA]</scope>
    <source>
        <strain evidence="2">A17</strain>
        <strain evidence="4 5">cv. Jemalong A17</strain>
    </source>
</reference>
<dbReference type="SUPFAM" id="SSF52047">
    <property type="entry name" value="RNI-like"/>
    <property type="match status" value="1"/>
</dbReference>
<dbReference type="Pfam" id="PF13516">
    <property type="entry name" value="LRR_6"/>
    <property type="match status" value="1"/>
</dbReference>
<dbReference type="SMART" id="SM00367">
    <property type="entry name" value="LRR_CC"/>
    <property type="match status" value="4"/>
</dbReference>
<dbReference type="InterPro" id="IPR001810">
    <property type="entry name" value="F-box_dom"/>
</dbReference>
<keyword evidence="5" id="KW-1185">Reference proteome</keyword>
<dbReference type="InterPro" id="IPR006553">
    <property type="entry name" value="Leu-rich_rpt_Cys-con_subtyp"/>
</dbReference>
<dbReference type="OrthoDB" id="2095648at2759"/>
<dbReference type="PaxDb" id="3880-AES71653"/>
<dbReference type="EMBL" id="PSQE01000003">
    <property type="protein sequence ID" value="RHN68947.1"/>
    <property type="molecule type" value="Genomic_DNA"/>
</dbReference>
<dbReference type="eggNOG" id="KOG1947">
    <property type="taxonomic scope" value="Eukaryota"/>
</dbReference>
<dbReference type="GO" id="GO:1905761">
    <property type="term" value="F:SCF ubiquitin ligase complex binding"/>
    <property type="evidence" value="ECO:0000318"/>
    <property type="project" value="GO_Central"/>
</dbReference>
<evidence type="ECO:0000313" key="4">
    <source>
        <dbReference type="EnsemblPlants" id="AES71653"/>
    </source>
</evidence>
<dbReference type="EMBL" id="CM001219">
    <property type="protein sequence ID" value="AES71653.1"/>
    <property type="molecule type" value="Genomic_DNA"/>
</dbReference>
<dbReference type="Gene3D" id="1.20.1280.50">
    <property type="match status" value="1"/>
</dbReference>
<dbReference type="Gramene" id="rna17370">
    <property type="protein sequence ID" value="RHN68947.1"/>
    <property type="gene ID" value="gene17370"/>
</dbReference>